<dbReference type="Gene3D" id="1.20.1640.10">
    <property type="entry name" value="Multidrug efflux transporter AcrB transmembrane domain"/>
    <property type="match status" value="1"/>
</dbReference>
<dbReference type="GO" id="GO:0007224">
    <property type="term" value="P:smoothened signaling pathway"/>
    <property type="evidence" value="ECO:0007669"/>
    <property type="project" value="TreeGrafter"/>
</dbReference>
<dbReference type="GO" id="GO:0016020">
    <property type="term" value="C:membrane"/>
    <property type="evidence" value="ECO:0007669"/>
    <property type="project" value="UniProtKB-SubCell"/>
</dbReference>
<comment type="subcellular location">
    <subcellularLocation>
        <location evidence="1">Membrane</location>
        <topology evidence="1">Multi-pass membrane protein</topology>
    </subcellularLocation>
</comment>
<evidence type="ECO:0000313" key="11">
    <source>
        <dbReference type="WBParaSite" id="ACAC_0000223501-mRNA-1"/>
    </source>
</evidence>
<evidence type="ECO:0000256" key="1">
    <source>
        <dbReference type="ARBA" id="ARBA00004141"/>
    </source>
</evidence>
<evidence type="ECO:0000256" key="5">
    <source>
        <dbReference type="ARBA" id="ARBA00023180"/>
    </source>
</evidence>
<keyword evidence="5" id="KW-0325">Glycoprotein</keyword>
<feature type="transmembrane region" description="Helical" evidence="8">
    <location>
        <begin position="370"/>
        <end position="391"/>
    </location>
</feature>
<evidence type="ECO:0000256" key="7">
    <source>
        <dbReference type="SAM" id="MobiDB-lite"/>
    </source>
</evidence>
<dbReference type="STRING" id="6313.A0A0K0CXE4"/>
<organism evidence="10 11">
    <name type="scientific">Angiostrongylus cantonensis</name>
    <name type="common">Rat lungworm</name>
    <dbReference type="NCBI Taxonomy" id="6313"/>
    <lineage>
        <taxon>Eukaryota</taxon>
        <taxon>Metazoa</taxon>
        <taxon>Ecdysozoa</taxon>
        <taxon>Nematoda</taxon>
        <taxon>Chromadorea</taxon>
        <taxon>Rhabditida</taxon>
        <taxon>Rhabditina</taxon>
        <taxon>Rhabditomorpha</taxon>
        <taxon>Strongyloidea</taxon>
        <taxon>Metastrongylidae</taxon>
        <taxon>Angiostrongylus</taxon>
    </lineage>
</organism>
<dbReference type="InterPro" id="IPR052081">
    <property type="entry name" value="Dispatched_Hh_regulator"/>
</dbReference>
<keyword evidence="3 8" id="KW-1133">Transmembrane helix</keyword>
<name>A0A0K0CXE4_ANGCA</name>
<feature type="transmembrane region" description="Helical" evidence="8">
    <location>
        <begin position="334"/>
        <end position="358"/>
    </location>
</feature>
<evidence type="ECO:0000256" key="4">
    <source>
        <dbReference type="ARBA" id="ARBA00023136"/>
    </source>
</evidence>
<comment type="similarity">
    <text evidence="6">Belongs to the dispatched family.</text>
</comment>
<protein>
    <submittedName>
        <fullName evidence="11">SSD domain-containing protein</fullName>
    </submittedName>
</protein>
<dbReference type="WBParaSite" id="ACAC_0000223501-mRNA-1">
    <property type="protein sequence ID" value="ACAC_0000223501-mRNA-1"/>
    <property type="gene ID" value="ACAC_0000223501"/>
</dbReference>
<evidence type="ECO:0000259" key="9">
    <source>
        <dbReference type="PROSITE" id="PS50156"/>
    </source>
</evidence>
<dbReference type="Proteomes" id="UP000035642">
    <property type="component" value="Unassembled WGS sequence"/>
</dbReference>
<keyword evidence="10" id="KW-1185">Reference proteome</keyword>
<proteinExistence type="inferred from homology"/>
<accession>A0A0K0CXE4</accession>
<evidence type="ECO:0000256" key="3">
    <source>
        <dbReference type="ARBA" id="ARBA00022989"/>
    </source>
</evidence>
<dbReference type="SUPFAM" id="SSF82866">
    <property type="entry name" value="Multidrug efflux transporter AcrB transmembrane domain"/>
    <property type="match status" value="1"/>
</dbReference>
<feature type="transmembrane region" description="Helical" evidence="8">
    <location>
        <begin position="275"/>
        <end position="299"/>
    </location>
</feature>
<sequence length="674" mass="75879">LFFIQGFDTKDTEYSGTRQAWQKLQRTLRTTNRIDFANQPPLVQAESETDSSSTSIPERVKRSWTDQLMNAFSKFPCYDSPIPLMNHLTQVVIEVPDLSTIFQLDFLGKICSMHDHIAKELSAFDDVTPYRNIWSIANFISCVSPNFLFNCTELGPSDVQFAKELVAFCIPYREPLISCKIACKQTCSSCPDVPQNCTSAMMFDLFYRLLPRDLAASPLHLNTFLPVFTLTGYATQNIFITLDRYNDLEDAIQRFVNLEKLVLKGLAMDVKRDKLLPAAMADSLLALLAAAVVAVVVAVHSRSLSYAVAVFFVLALSVTGSLAFYALFTSDFPLLNLVIFVLLIAVGTDDAFLLFSHFPRNLTEDSFCECLAHTSSTMFLTSFSTAVPFFVNIASNVVVFRCFGLFAGVTILINYLLVISFLPAFLILQRKNVMLLSYLNNSSAAHVQGRYVWLTGLSIVAVFASIVSVRDLHLPEYNPLQLFIASNPHEWYDNNAEKTFAFVEEKIAIPLFARLVWGVKAVNSTAMFQPDAITPLEADLSFSLATPQDVRKLAGTLASYRTLPFINYSETFWPEKFLSWSDEFVCCNISHPMFNNVYMDYCLRNSTSFIVISYNDTPLFDNNSFALTGYTALLPTQLSYSHRFHRLERSFTLLGALSSPDGWWAPEWAVISTW</sequence>
<dbReference type="PROSITE" id="PS50156">
    <property type="entry name" value="SSD"/>
    <property type="match status" value="1"/>
</dbReference>
<dbReference type="PANTHER" id="PTHR45951:SF8">
    <property type="entry name" value="CHE-14 PROTEIN"/>
    <property type="match status" value="1"/>
</dbReference>
<keyword evidence="4 8" id="KW-0472">Membrane</keyword>
<feature type="domain" description="SSD" evidence="9">
    <location>
        <begin position="307"/>
        <end position="428"/>
    </location>
</feature>
<dbReference type="InterPro" id="IPR000731">
    <property type="entry name" value="SSD"/>
</dbReference>
<dbReference type="InterPro" id="IPR053958">
    <property type="entry name" value="HMGCR/SNAP/NPC1-like_SSD"/>
</dbReference>
<feature type="transmembrane region" description="Helical" evidence="8">
    <location>
        <begin position="449"/>
        <end position="469"/>
    </location>
</feature>
<keyword evidence="2 8" id="KW-0812">Transmembrane</keyword>
<dbReference type="GO" id="GO:0022857">
    <property type="term" value="F:transmembrane transporter activity"/>
    <property type="evidence" value="ECO:0007669"/>
    <property type="project" value="TreeGrafter"/>
</dbReference>
<feature type="transmembrane region" description="Helical" evidence="8">
    <location>
        <begin position="306"/>
        <end position="328"/>
    </location>
</feature>
<evidence type="ECO:0000256" key="2">
    <source>
        <dbReference type="ARBA" id="ARBA00022692"/>
    </source>
</evidence>
<dbReference type="AlphaFoldDB" id="A0A0K0CXE4"/>
<feature type="region of interest" description="Disordered" evidence="7">
    <location>
        <begin position="39"/>
        <end position="58"/>
    </location>
</feature>
<dbReference type="PANTHER" id="PTHR45951">
    <property type="entry name" value="PROTEIN DISPATCHED-RELATED"/>
    <property type="match status" value="1"/>
</dbReference>
<evidence type="ECO:0000313" key="10">
    <source>
        <dbReference type="Proteomes" id="UP000035642"/>
    </source>
</evidence>
<dbReference type="Pfam" id="PF12349">
    <property type="entry name" value="Sterol-sensing"/>
    <property type="match status" value="1"/>
</dbReference>
<reference evidence="11" key="2">
    <citation type="submission" date="2017-02" db="UniProtKB">
        <authorList>
            <consortium name="WormBaseParasite"/>
        </authorList>
    </citation>
    <scope>IDENTIFICATION</scope>
</reference>
<feature type="transmembrane region" description="Helical" evidence="8">
    <location>
        <begin position="403"/>
        <end position="428"/>
    </location>
</feature>
<evidence type="ECO:0000256" key="8">
    <source>
        <dbReference type="SAM" id="Phobius"/>
    </source>
</evidence>
<evidence type="ECO:0000256" key="6">
    <source>
        <dbReference type="ARBA" id="ARBA00038046"/>
    </source>
</evidence>
<reference evidence="10" key="1">
    <citation type="submission" date="2012-09" db="EMBL/GenBank/DDBJ databases">
        <authorList>
            <person name="Martin A.A."/>
        </authorList>
    </citation>
    <scope>NUCLEOTIDE SEQUENCE</scope>
</reference>